<evidence type="ECO:0000256" key="1">
    <source>
        <dbReference type="ARBA" id="ARBA00007727"/>
    </source>
</evidence>
<dbReference type="AlphaFoldDB" id="A0A4S8L6N7"/>
<comment type="similarity">
    <text evidence="1">Belongs to the PC-esterase family. TBL subfamily.</text>
</comment>
<proteinExistence type="inferred from homology"/>
<dbReference type="InterPro" id="IPR026057">
    <property type="entry name" value="TBL_C"/>
</dbReference>
<reference evidence="3 4" key="1">
    <citation type="journal article" date="2019" name="Nat. Ecol. Evol.">
        <title>Megaphylogeny resolves global patterns of mushroom evolution.</title>
        <authorList>
            <person name="Varga T."/>
            <person name="Krizsan K."/>
            <person name="Foldi C."/>
            <person name="Dima B."/>
            <person name="Sanchez-Garcia M."/>
            <person name="Sanchez-Ramirez S."/>
            <person name="Szollosi G.J."/>
            <person name="Szarkandi J.G."/>
            <person name="Papp V."/>
            <person name="Albert L."/>
            <person name="Andreopoulos W."/>
            <person name="Angelini C."/>
            <person name="Antonin V."/>
            <person name="Barry K.W."/>
            <person name="Bougher N.L."/>
            <person name="Buchanan P."/>
            <person name="Buyck B."/>
            <person name="Bense V."/>
            <person name="Catcheside P."/>
            <person name="Chovatia M."/>
            <person name="Cooper J."/>
            <person name="Damon W."/>
            <person name="Desjardin D."/>
            <person name="Finy P."/>
            <person name="Geml J."/>
            <person name="Haridas S."/>
            <person name="Hughes K."/>
            <person name="Justo A."/>
            <person name="Karasinski D."/>
            <person name="Kautmanova I."/>
            <person name="Kiss B."/>
            <person name="Kocsube S."/>
            <person name="Kotiranta H."/>
            <person name="LaButti K.M."/>
            <person name="Lechner B.E."/>
            <person name="Liimatainen K."/>
            <person name="Lipzen A."/>
            <person name="Lukacs Z."/>
            <person name="Mihaltcheva S."/>
            <person name="Morgado L.N."/>
            <person name="Niskanen T."/>
            <person name="Noordeloos M.E."/>
            <person name="Ohm R.A."/>
            <person name="Ortiz-Santana B."/>
            <person name="Ovrebo C."/>
            <person name="Racz N."/>
            <person name="Riley R."/>
            <person name="Savchenko A."/>
            <person name="Shiryaev A."/>
            <person name="Soop K."/>
            <person name="Spirin V."/>
            <person name="Szebenyi C."/>
            <person name="Tomsovsky M."/>
            <person name="Tulloss R.E."/>
            <person name="Uehling J."/>
            <person name="Grigoriev I.V."/>
            <person name="Vagvolgyi C."/>
            <person name="Papp T."/>
            <person name="Martin F.M."/>
            <person name="Miettinen O."/>
            <person name="Hibbett D.S."/>
            <person name="Nagy L.G."/>
        </authorList>
    </citation>
    <scope>NUCLEOTIDE SEQUENCE [LARGE SCALE GENOMIC DNA]</scope>
    <source>
        <strain evidence="3 4">CBS 962.96</strain>
    </source>
</reference>
<sequence>MGYVHGWPKLTNVEDWVGFLDEMTMPREGEEGVNEDSLVIVSSGAHWSRAALHDYIPKTLPMKIIRARIEHAYAEMVHTIIPALAPLRQTTVFFRSIAPGHSRCTQLTKPFLPARGARGLHSSWQFDGRVTLEDWFSQKENQEPDVAEWDWDSFGIRNLVWRDEIARYEEDRAGELWREGEGETRGAKWIYLDFWNMDLQRGDAHTLTVSQRGRSDCLHYAMPYVHNQWTDILWHYLALNSGLEHGHVVAS</sequence>
<dbReference type="GO" id="GO:0016740">
    <property type="term" value="F:transferase activity"/>
    <property type="evidence" value="ECO:0007669"/>
    <property type="project" value="InterPro"/>
</dbReference>
<evidence type="ECO:0000313" key="3">
    <source>
        <dbReference type="EMBL" id="THU84150.1"/>
    </source>
</evidence>
<name>A0A4S8L6N7_DENBC</name>
<dbReference type="EMBL" id="ML179619">
    <property type="protein sequence ID" value="THU84150.1"/>
    <property type="molecule type" value="Genomic_DNA"/>
</dbReference>
<dbReference type="Proteomes" id="UP000297245">
    <property type="component" value="Unassembled WGS sequence"/>
</dbReference>
<evidence type="ECO:0000313" key="4">
    <source>
        <dbReference type="Proteomes" id="UP000297245"/>
    </source>
</evidence>
<dbReference type="Pfam" id="PF13839">
    <property type="entry name" value="PC-Esterase"/>
    <property type="match status" value="1"/>
</dbReference>
<feature type="domain" description="Trichome birefringence-like C-terminal" evidence="2">
    <location>
        <begin position="36"/>
        <end position="235"/>
    </location>
</feature>
<organism evidence="3 4">
    <name type="scientific">Dendrothele bispora (strain CBS 962.96)</name>
    <dbReference type="NCBI Taxonomy" id="1314807"/>
    <lineage>
        <taxon>Eukaryota</taxon>
        <taxon>Fungi</taxon>
        <taxon>Dikarya</taxon>
        <taxon>Basidiomycota</taxon>
        <taxon>Agaricomycotina</taxon>
        <taxon>Agaricomycetes</taxon>
        <taxon>Agaricomycetidae</taxon>
        <taxon>Agaricales</taxon>
        <taxon>Agaricales incertae sedis</taxon>
        <taxon>Dendrothele</taxon>
    </lineage>
</organism>
<evidence type="ECO:0000259" key="2">
    <source>
        <dbReference type="Pfam" id="PF13839"/>
    </source>
</evidence>
<keyword evidence="4" id="KW-1185">Reference proteome</keyword>
<dbReference type="OrthoDB" id="630188at2759"/>
<gene>
    <name evidence="3" type="ORF">K435DRAFT_783925</name>
</gene>
<protein>
    <recommendedName>
        <fullName evidence="2">Trichome birefringence-like C-terminal domain-containing protein</fullName>
    </recommendedName>
</protein>
<accession>A0A4S8L6N7</accession>